<reference evidence="8" key="1">
    <citation type="submission" date="2021-01" db="UniProtKB">
        <authorList>
            <consortium name="EnsemblPlants"/>
        </authorList>
    </citation>
    <scope>IDENTIFICATION</scope>
</reference>
<feature type="domain" description="PI3K/PI4K catalytic" evidence="7">
    <location>
        <begin position="1"/>
        <end position="152"/>
    </location>
</feature>
<dbReference type="EnsemblPlants" id="Kaladp0034s0205.1.v1.1">
    <property type="protein sequence ID" value="Kaladp0034s0205.1.v1.1"/>
    <property type="gene ID" value="Kaladp0034s0205.v1.1"/>
</dbReference>
<evidence type="ECO:0000256" key="1">
    <source>
        <dbReference type="ARBA" id="ARBA00008941"/>
    </source>
</evidence>
<comment type="similarity">
    <text evidence="1">Belongs to the PI3/PI4-kinase family. Type II PI4K subfamily.</text>
</comment>
<dbReference type="GO" id="GO:0004430">
    <property type="term" value="F:1-phosphatidylinositol 4-kinase activity"/>
    <property type="evidence" value="ECO:0007669"/>
    <property type="project" value="UniProtKB-EC"/>
</dbReference>
<evidence type="ECO:0000256" key="2">
    <source>
        <dbReference type="ARBA" id="ARBA00012169"/>
    </source>
</evidence>
<evidence type="ECO:0000256" key="6">
    <source>
        <dbReference type="ARBA" id="ARBA00022840"/>
    </source>
</evidence>
<evidence type="ECO:0000256" key="4">
    <source>
        <dbReference type="ARBA" id="ARBA00022741"/>
    </source>
</evidence>
<dbReference type="AlphaFoldDB" id="A0A7N0TEH3"/>
<organism evidence="8 9">
    <name type="scientific">Kalanchoe fedtschenkoi</name>
    <name type="common">Lavender scallops</name>
    <name type="synonym">South American air plant</name>
    <dbReference type="NCBI Taxonomy" id="63787"/>
    <lineage>
        <taxon>Eukaryota</taxon>
        <taxon>Viridiplantae</taxon>
        <taxon>Streptophyta</taxon>
        <taxon>Embryophyta</taxon>
        <taxon>Tracheophyta</taxon>
        <taxon>Spermatophyta</taxon>
        <taxon>Magnoliopsida</taxon>
        <taxon>eudicotyledons</taxon>
        <taxon>Gunneridae</taxon>
        <taxon>Pentapetalae</taxon>
        <taxon>Saxifragales</taxon>
        <taxon>Crassulaceae</taxon>
        <taxon>Kalanchoe</taxon>
    </lineage>
</organism>
<dbReference type="Proteomes" id="UP000594263">
    <property type="component" value="Unplaced"/>
</dbReference>
<keyword evidence="3" id="KW-0808">Transferase</keyword>
<dbReference type="GO" id="GO:0005524">
    <property type="term" value="F:ATP binding"/>
    <property type="evidence" value="ECO:0007669"/>
    <property type="project" value="UniProtKB-KW"/>
</dbReference>
<dbReference type="OMA" id="ECARTRF"/>
<keyword evidence="6" id="KW-0067">ATP-binding</keyword>
<dbReference type="SUPFAM" id="SSF56112">
    <property type="entry name" value="Protein kinase-like (PK-like)"/>
    <property type="match status" value="1"/>
</dbReference>
<evidence type="ECO:0000313" key="8">
    <source>
        <dbReference type="EnsemblPlants" id="Kaladp0034s0205.1.v1.1"/>
    </source>
</evidence>
<dbReference type="EC" id="2.7.1.67" evidence="2"/>
<dbReference type="InterPro" id="IPR000403">
    <property type="entry name" value="PI3/4_kinase_cat_dom"/>
</dbReference>
<dbReference type="Pfam" id="PF00454">
    <property type="entry name" value="PI3_PI4_kinase"/>
    <property type="match status" value="1"/>
</dbReference>
<dbReference type="InterPro" id="IPR044571">
    <property type="entry name" value="P4KG1-8"/>
</dbReference>
<dbReference type="InterPro" id="IPR011009">
    <property type="entry name" value="Kinase-like_dom_sf"/>
</dbReference>
<dbReference type="PANTHER" id="PTHR45800">
    <property type="entry name" value="PHOSPHATIDYLINOSITOL 4-KINASE GAMMA"/>
    <property type="match status" value="1"/>
</dbReference>
<keyword evidence="9" id="KW-1185">Reference proteome</keyword>
<evidence type="ECO:0000259" key="7">
    <source>
        <dbReference type="PROSITE" id="PS50290"/>
    </source>
</evidence>
<dbReference type="PANTHER" id="PTHR45800:SF4">
    <property type="entry name" value="PHOSPHATIDYLINOSITOL 4-KINASE GAMMA 3"/>
    <property type="match status" value="1"/>
</dbReference>
<keyword evidence="4" id="KW-0547">Nucleotide-binding</keyword>
<name>A0A7N0TEH3_KALFE</name>
<evidence type="ECO:0000256" key="3">
    <source>
        <dbReference type="ARBA" id="ARBA00022679"/>
    </source>
</evidence>
<keyword evidence="5" id="KW-0418">Kinase</keyword>
<proteinExistence type="inferred from homology"/>
<dbReference type="Gramene" id="Kaladp0034s0205.1.v1.1">
    <property type="protein sequence ID" value="Kaladp0034s0205.1.v1.1"/>
    <property type="gene ID" value="Kaladp0034s0205.v1.1"/>
</dbReference>
<evidence type="ECO:0000256" key="5">
    <source>
        <dbReference type="ARBA" id="ARBA00022777"/>
    </source>
</evidence>
<protein>
    <recommendedName>
        <fullName evidence="2">1-phosphatidylinositol 4-kinase</fullName>
        <ecNumber evidence="2">2.7.1.67</ecNumber>
    </recommendedName>
</protein>
<evidence type="ECO:0000313" key="9">
    <source>
        <dbReference type="Proteomes" id="UP000594263"/>
    </source>
</evidence>
<accession>A0A7N0TEH3</accession>
<sequence length="152" mass="17506">MGPEFFPINEVHKISVLDIRLANADRHAGNILVRKDKENGCLVLIPIDHGYCLPESFEDCTFDWLYWPQARKPFSADTLNYIKSLDAEEDIALLKFYGWDIPKECARTRFYYSHDLISLSLSTLLSNVVSLYKTSPNVRKHSITRHTATLET</sequence>
<dbReference type="PROSITE" id="PS50290">
    <property type="entry name" value="PI3_4_KINASE_3"/>
    <property type="match status" value="1"/>
</dbReference>